<evidence type="ECO:0000256" key="4">
    <source>
        <dbReference type="PIRSR" id="PIRSR602081-1"/>
    </source>
</evidence>
<keyword evidence="2 4" id="KW-0274">FAD</keyword>
<dbReference type="PANTHER" id="PTHR11455:SF9">
    <property type="entry name" value="CRYPTOCHROME CIRCADIAN CLOCK 5 ISOFORM X1"/>
    <property type="match status" value="1"/>
</dbReference>
<protein>
    <submittedName>
        <fullName evidence="7">Deoxyribodipyrimidine photolyase</fullName>
    </submittedName>
</protein>
<organism evidence="7 8">
    <name type="scientific">Nostoc minutum NIES-26</name>
    <dbReference type="NCBI Taxonomy" id="1844469"/>
    <lineage>
        <taxon>Bacteria</taxon>
        <taxon>Bacillati</taxon>
        <taxon>Cyanobacteriota</taxon>
        <taxon>Cyanophyceae</taxon>
        <taxon>Nostocales</taxon>
        <taxon>Nostocaceae</taxon>
        <taxon>Nostoc</taxon>
    </lineage>
</organism>
<dbReference type="Gene3D" id="1.25.40.80">
    <property type="match status" value="1"/>
</dbReference>
<evidence type="ECO:0000313" key="8">
    <source>
        <dbReference type="Proteomes" id="UP000252107"/>
    </source>
</evidence>
<dbReference type="InterPro" id="IPR014729">
    <property type="entry name" value="Rossmann-like_a/b/a_fold"/>
</dbReference>
<feature type="binding site" evidence="4">
    <location>
        <position position="272"/>
    </location>
    <ligand>
        <name>FAD</name>
        <dbReference type="ChEBI" id="CHEBI:57692"/>
    </ligand>
</feature>
<gene>
    <name evidence="7" type="ORF">A6770_32830</name>
</gene>
<feature type="binding site" evidence="4">
    <location>
        <position position="216"/>
    </location>
    <ligand>
        <name>FAD</name>
        <dbReference type="ChEBI" id="CHEBI:57692"/>
    </ligand>
</feature>
<dbReference type="GO" id="GO:0003904">
    <property type="term" value="F:deoxyribodipyrimidine photo-lyase activity"/>
    <property type="evidence" value="ECO:0007669"/>
    <property type="project" value="TreeGrafter"/>
</dbReference>
<evidence type="ECO:0000259" key="6">
    <source>
        <dbReference type="PROSITE" id="PS51645"/>
    </source>
</evidence>
<dbReference type="PROSITE" id="PS00394">
    <property type="entry name" value="DNA_PHOTOLYASES_1_1"/>
    <property type="match status" value="1"/>
</dbReference>
<dbReference type="InterPro" id="IPR006050">
    <property type="entry name" value="DNA_photolyase_N"/>
</dbReference>
<evidence type="ECO:0000313" key="7">
    <source>
        <dbReference type="EMBL" id="RCJ18634.1"/>
    </source>
</evidence>
<dbReference type="SUPFAM" id="SSF52425">
    <property type="entry name" value="Cryptochrome/photolyase, N-terminal domain"/>
    <property type="match status" value="1"/>
</dbReference>
<comment type="similarity">
    <text evidence="5">Belongs to the DNA photolyase family.</text>
</comment>
<evidence type="ECO:0000256" key="3">
    <source>
        <dbReference type="ARBA" id="ARBA00022991"/>
    </source>
</evidence>
<dbReference type="GO" id="GO:0071949">
    <property type="term" value="F:FAD binding"/>
    <property type="evidence" value="ECO:0007669"/>
    <property type="project" value="TreeGrafter"/>
</dbReference>
<sequence>MHLLWFRRDLRLTDNEIVTLATADGIAVLPLFIIDPWFYTWADVGKGRVRFLFESLSNLDYNLRKLGSQLYLFEGNSTVILQELTKQLTEQGYRPKLWFNRDVQVEYGISRDKSIIDFYKELKLDYHIGLNNFLQLSDKRDEWFCEYYTYQRQPQHQKPETINTPNLKVNLPQLTFEELKHKYQNFLAVKKVYFSGGETQAISTLDSFLKSRYQGYHWKLSRPMLSQRGATSHLSPHLTFGTISTRTVYQSTKVRAEELKSQPKAEFSLKAFRDRLRWHDSFTQRLYFYPEIAYKNRYPEFDSLYTPESLLPAKQELYQAWQQGMTGFPLIDASMRQLKTMGWMNFRMRAMCATFLTINCGISWHHGARHYMNYLVDGDLAIDNWQWQMQAGVTNPLSDTFRIYNPNKNISEKDPDGSFIYHWIPELRGYSLPEIFSEKYILHSSYPQPILDWSKTRKVNGKIVSDLRKQTKVRIISQGGGEYESAVVAKETVDKYWQHKDKEYQQYQQKLKKTE</sequence>
<feature type="domain" description="Photolyase/cryptochrome alpha/beta" evidence="6">
    <location>
        <begin position="1"/>
        <end position="136"/>
    </location>
</feature>
<keyword evidence="1 4" id="KW-0285">Flavoprotein</keyword>
<dbReference type="GO" id="GO:0003677">
    <property type="term" value="F:DNA binding"/>
    <property type="evidence" value="ECO:0007669"/>
    <property type="project" value="TreeGrafter"/>
</dbReference>
<evidence type="ECO:0000256" key="2">
    <source>
        <dbReference type="ARBA" id="ARBA00022827"/>
    </source>
</evidence>
<evidence type="ECO:0000256" key="1">
    <source>
        <dbReference type="ARBA" id="ARBA00022630"/>
    </source>
</evidence>
<name>A0A367Q5P4_9NOSO</name>
<dbReference type="Pfam" id="PF00875">
    <property type="entry name" value="DNA_photolyase"/>
    <property type="match status" value="1"/>
</dbReference>
<dbReference type="AlphaFoldDB" id="A0A367Q5P4"/>
<dbReference type="PRINTS" id="PR00147">
    <property type="entry name" value="DNAPHOTLYASE"/>
</dbReference>
<proteinExistence type="inferred from homology"/>
<comment type="cofactor">
    <cofactor evidence="4">
        <name>FAD</name>
        <dbReference type="ChEBI" id="CHEBI:57692"/>
    </cofactor>
    <text evidence="4">Binds 1 FAD per subunit.</text>
</comment>
<dbReference type="InterPro" id="IPR018394">
    <property type="entry name" value="DNA_photolyase_1_CS_C"/>
</dbReference>
<keyword evidence="3 5" id="KW-0157">Chromophore</keyword>
<reference evidence="7" key="1">
    <citation type="submission" date="2016-04" db="EMBL/GenBank/DDBJ databases">
        <authorList>
            <person name="Tabuchi Yagui T.R."/>
        </authorList>
    </citation>
    <scope>NUCLEOTIDE SEQUENCE [LARGE SCALE GENOMIC DNA]</scope>
    <source>
        <strain evidence="7">NIES-26</strain>
    </source>
</reference>
<evidence type="ECO:0000256" key="5">
    <source>
        <dbReference type="RuleBase" id="RU004182"/>
    </source>
</evidence>
<dbReference type="GO" id="GO:0006139">
    <property type="term" value="P:nucleobase-containing compound metabolic process"/>
    <property type="evidence" value="ECO:0007669"/>
    <property type="project" value="UniProtKB-ARBA"/>
</dbReference>
<dbReference type="PROSITE" id="PS51645">
    <property type="entry name" value="PHR_CRY_ALPHA_BETA"/>
    <property type="match status" value="1"/>
</dbReference>
<dbReference type="InterPro" id="IPR036134">
    <property type="entry name" value="Crypto/Photolyase_FAD-like_sf"/>
</dbReference>
<dbReference type="GO" id="GO:0006950">
    <property type="term" value="P:response to stress"/>
    <property type="evidence" value="ECO:0007669"/>
    <property type="project" value="UniProtKB-ARBA"/>
</dbReference>
<dbReference type="InterPro" id="IPR002081">
    <property type="entry name" value="Cryptochrome/DNA_photolyase_1"/>
</dbReference>
<dbReference type="Proteomes" id="UP000252107">
    <property type="component" value="Unassembled WGS sequence"/>
</dbReference>
<dbReference type="Pfam" id="PF03441">
    <property type="entry name" value="FAD_binding_7"/>
    <property type="match status" value="1"/>
</dbReference>
<dbReference type="EMBL" id="LXQD01000346">
    <property type="protein sequence ID" value="RCJ18634.1"/>
    <property type="molecule type" value="Genomic_DNA"/>
</dbReference>
<dbReference type="GO" id="GO:0009416">
    <property type="term" value="P:response to light stimulus"/>
    <property type="evidence" value="ECO:0007669"/>
    <property type="project" value="TreeGrafter"/>
</dbReference>
<dbReference type="Gene3D" id="3.40.50.620">
    <property type="entry name" value="HUPs"/>
    <property type="match status" value="1"/>
</dbReference>
<feature type="binding site" evidence="4">
    <location>
        <begin position="231"/>
        <end position="235"/>
    </location>
    <ligand>
        <name>FAD</name>
        <dbReference type="ChEBI" id="CHEBI:57692"/>
    </ligand>
</feature>
<feature type="binding site" evidence="4">
    <location>
        <begin position="377"/>
        <end position="379"/>
    </location>
    <ligand>
        <name>FAD</name>
        <dbReference type="ChEBI" id="CHEBI:57692"/>
    </ligand>
</feature>
<dbReference type="InterPro" id="IPR036155">
    <property type="entry name" value="Crypto/Photolyase_N_sf"/>
</dbReference>
<dbReference type="PANTHER" id="PTHR11455">
    <property type="entry name" value="CRYPTOCHROME"/>
    <property type="match status" value="1"/>
</dbReference>
<dbReference type="Gene3D" id="1.10.579.10">
    <property type="entry name" value="DNA Cyclobutane Dipyrimidine Photolyase, subunit A, domain 3"/>
    <property type="match status" value="1"/>
</dbReference>
<dbReference type="SUPFAM" id="SSF48173">
    <property type="entry name" value="Cryptochrome/photolyase FAD-binding domain"/>
    <property type="match status" value="1"/>
</dbReference>
<comment type="caution">
    <text evidence="7">The sequence shown here is derived from an EMBL/GenBank/DDBJ whole genome shotgun (WGS) entry which is preliminary data.</text>
</comment>
<dbReference type="InterPro" id="IPR005101">
    <property type="entry name" value="Cryptochr/Photolyase_FAD-bd"/>
</dbReference>
<keyword evidence="8" id="KW-1185">Reference proteome</keyword>
<accession>A0A367Q5P4</accession>